<dbReference type="Pfam" id="PF03802">
    <property type="entry name" value="CitX"/>
    <property type="match status" value="1"/>
</dbReference>
<dbReference type="EC" id="2.7.7.61" evidence="1"/>
<reference evidence="6 7" key="1">
    <citation type="submission" date="2018-06" db="EMBL/GenBank/DDBJ databases">
        <authorList>
            <consortium name="Pathogen Informatics"/>
            <person name="Doyle S."/>
        </authorList>
    </citation>
    <scope>NUCLEOTIDE SEQUENCE [LARGE SCALE GENOMIC DNA]</scope>
    <source>
        <strain evidence="6 7">NCTC12420</strain>
    </source>
</reference>
<evidence type="ECO:0000256" key="2">
    <source>
        <dbReference type="ARBA" id="ARBA00016314"/>
    </source>
</evidence>
<dbReference type="GO" id="GO:0051191">
    <property type="term" value="P:prosthetic group biosynthetic process"/>
    <property type="evidence" value="ECO:0007669"/>
    <property type="project" value="InterPro"/>
</dbReference>
<protein>
    <recommendedName>
        <fullName evidence="2">Apo-citrate lyase phosphoribosyl-dephospho-CoA transferase</fullName>
        <ecNumber evidence="1">2.7.7.61</ecNumber>
    </recommendedName>
</protein>
<evidence type="ECO:0000256" key="1">
    <source>
        <dbReference type="ARBA" id="ARBA00012524"/>
    </source>
</evidence>
<dbReference type="NCBIfam" id="TIGR03124">
    <property type="entry name" value="citrate_citX"/>
    <property type="match status" value="1"/>
</dbReference>
<keyword evidence="4" id="KW-0548">Nucleotidyltransferase</keyword>
<gene>
    <name evidence="6" type="ORF">NCTC12420_04031</name>
</gene>
<dbReference type="InterPro" id="IPR005551">
    <property type="entry name" value="CitX"/>
</dbReference>
<evidence type="ECO:0000313" key="7">
    <source>
        <dbReference type="Proteomes" id="UP000254220"/>
    </source>
</evidence>
<name>A0A379XW84_SALER</name>
<proteinExistence type="predicted"/>
<organism evidence="6 7">
    <name type="scientific">Salmonella enterica subsp. indica</name>
    <dbReference type="NCBI Taxonomy" id="59207"/>
    <lineage>
        <taxon>Bacteria</taxon>
        <taxon>Pseudomonadati</taxon>
        <taxon>Pseudomonadota</taxon>
        <taxon>Gammaproteobacteria</taxon>
        <taxon>Enterobacterales</taxon>
        <taxon>Enterobacteriaceae</taxon>
        <taxon>Salmonella</taxon>
    </lineage>
</organism>
<comment type="catalytic activity">
    <reaction evidence="5">
        <text>apo-[citrate lyase ACP] + 2'-(5''-triphospho-alpha-D-ribosyl)-3'-dephospho-CoA = holo-[citrate lyase ACP] + diphosphate</text>
        <dbReference type="Rhea" id="RHEA:16333"/>
        <dbReference type="Rhea" id="RHEA-COMP:10157"/>
        <dbReference type="Rhea" id="RHEA-COMP:10158"/>
        <dbReference type="ChEBI" id="CHEBI:29999"/>
        <dbReference type="ChEBI" id="CHEBI:33019"/>
        <dbReference type="ChEBI" id="CHEBI:61378"/>
        <dbReference type="ChEBI" id="CHEBI:82683"/>
        <dbReference type="EC" id="2.7.7.61"/>
    </reaction>
</comment>
<evidence type="ECO:0000256" key="5">
    <source>
        <dbReference type="ARBA" id="ARBA00048574"/>
    </source>
</evidence>
<evidence type="ECO:0000313" key="6">
    <source>
        <dbReference type="EMBL" id="SUI04190.1"/>
    </source>
</evidence>
<keyword evidence="6" id="KW-0456">Lyase</keyword>
<accession>A0A379XW84</accession>
<keyword evidence="3 6" id="KW-0808">Transferase</keyword>
<evidence type="ECO:0000256" key="4">
    <source>
        <dbReference type="ARBA" id="ARBA00022695"/>
    </source>
</evidence>
<dbReference type="GO" id="GO:0016829">
    <property type="term" value="F:lyase activity"/>
    <property type="evidence" value="ECO:0007669"/>
    <property type="project" value="UniProtKB-KW"/>
</dbReference>
<dbReference type="GO" id="GO:0050519">
    <property type="term" value="F:holo-citrate lyase synthase activity"/>
    <property type="evidence" value="ECO:0007669"/>
    <property type="project" value="UniProtKB-EC"/>
</dbReference>
<evidence type="ECO:0000256" key="3">
    <source>
        <dbReference type="ARBA" id="ARBA00022679"/>
    </source>
</evidence>
<dbReference type="AlphaFoldDB" id="A0A379XW84"/>
<dbReference type="Proteomes" id="UP000254220">
    <property type="component" value="Unassembled WGS sequence"/>
</dbReference>
<dbReference type="RefSeq" id="WP_023182448.1">
    <property type="nucleotide sequence ID" value="NZ_DADWZK010000033.1"/>
</dbReference>
<sequence>MNGADLLSGGQPVTLEEMLLAREKRAARQRHAVACYRVSLISLTLVAPGQVKNSPVWQRVAGYAREAVLTCCQQHEWVSVWEKSIDERSGPEWMAAVCAPAKNLKQAMLQLEDEHSLGRLWDIDVLDSEGTGISRRTLGLPPRQCLICQDAAHLCARARRHTPELLLEEIAKRIVSYERRHHD</sequence>
<dbReference type="EMBL" id="UGYB01000001">
    <property type="protein sequence ID" value="SUI04190.1"/>
    <property type="molecule type" value="Genomic_DNA"/>
</dbReference>